<proteinExistence type="predicted"/>
<feature type="transmembrane region" description="Helical" evidence="1">
    <location>
        <begin position="199"/>
        <end position="218"/>
    </location>
</feature>
<keyword evidence="3" id="KW-1185">Reference proteome</keyword>
<organism evidence="2 3">
    <name type="scientific">Oceanobacillus piezotolerans</name>
    <dbReference type="NCBI Taxonomy" id="2448030"/>
    <lineage>
        <taxon>Bacteria</taxon>
        <taxon>Bacillati</taxon>
        <taxon>Bacillota</taxon>
        <taxon>Bacilli</taxon>
        <taxon>Bacillales</taxon>
        <taxon>Bacillaceae</taxon>
        <taxon>Oceanobacillus</taxon>
    </lineage>
</organism>
<sequence>MKFILQFFISGVAGFFSVYVLMSFSDVHFAGEVTVLGLIAISIILTALSIFRFQKIKLLNKQNFSGEEEDEVEDRKYKMFADYSLFANISFVLSILALSLSIIVTHNVILTIASLILLIITYFLIHYMTRLMQHVYPERNIPSKSDPDYAQSVLDLADDGEKHVILDGLYKSQGLLNLSLIIAISLATVYSVSGEESQIFSIILMAIVLLVVNGKYLLVIRNK</sequence>
<keyword evidence="1" id="KW-0812">Transmembrane</keyword>
<dbReference type="Pfam" id="PF11368">
    <property type="entry name" value="DUF3169"/>
    <property type="match status" value="1"/>
</dbReference>
<dbReference type="Proteomes" id="UP000270219">
    <property type="component" value="Unassembled WGS sequence"/>
</dbReference>
<evidence type="ECO:0000313" key="3">
    <source>
        <dbReference type="Proteomes" id="UP000270219"/>
    </source>
</evidence>
<comment type="caution">
    <text evidence="2">The sequence shown here is derived from an EMBL/GenBank/DDBJ whole genome shotgun (WGS) entry which is preliminary data.</text>
</comment>
<feature type="transmembrane region" description="Helical" evidence="1">
    <location>
        <begin position="85"/>
        <end position="103"/>
    </location>
</feature>
<dbReference type="AlphaFoldDB" id="A0A498D846"/>
<dbReference type="RefSeq" id="WP_121521947.1">
    <property type="nucleotide sequence ID" value="NZ_RCHR01000002.1"/>
</dbReference>
<dbReference type="OrthoDB" id="2199273at2"/>
<reference evidence="2 3" key="1">
    <citation type="submission" date="2018-10" db="EMBL/GenBank/DDBJ databases">
        <title>Oceanobacillus sp. YLB-02 draft genome.</title>
        <authorList>
            <person name="Yu L."/>
        </authorList>
    </citation>
    <scope>NUCLEOTIDE SEQUENCE [LARGE SCALE GENOMIC DNA]</scope>
    <source>
        <strain evidence="2 3">YLB-02</strain>
    </source>
</reference>
<dbReference type="EMBL" id="RCHR01000002">
    <property type="protein sequence ID" value="RLL46696.1"/>
    <property type="molecule type" value="Genomic_DNA"/>
</dbReference>
<name>A0A498D846_9BACI</name>
<feature type="transmembrane region" description="Helical" evidence="1">
    <location>
        <begin position="30"/>
        <end position="51"/>
    </location>
</feature>
<dbReference type="InterPro" id="IPR021509">
    <property type="entry name" value="DUF3169"/>
</dbReference>
<evidence type="ECO:0000313" key="2">
    <source>
        <dbReference type="EMBL" id="RLL46696.1"/>
    </source>
</evidence>
<evidence type="ECO:0000256" key="1">
    <source>
        <dbReference type="SAM" id="Phobius"/>
    </source>
</evidence>
<feature type="transmembrane region" description="Helical" evidence="1">
    <location>
        <begin position="7"/>
        <end position="24"/>
    </location>
</feature>
<feature type="transmembrane region" description="Helical" evidence="1">
    <location>
        <begin position="109"/>
        <end position="129"/>
    </location>
</feature>
<keyword evidence="1" id="KW-0472">Membrane</keyword>
<accession>A0A498D846</accession>
<feature type="transmembrane region" description="Helical" evidence="1">
    <location>
        <begin position="175"/>
        <end position="193"/>
    </location>
</feature>
<gene>
    <name evidence="2" type="ORF">D8M04_05685</name>
</gene>
<keyword evidence="1" id="KW-1133">Transmembrane helix</keyword>
<protein>
    <submittedName>
        <fullName evidence="2">DUF3169 family protein</fullName>
    </submittedName>
</protein>